<organism evidence="1 2">
    <name type="scientific">Linum trigynum</name>
    <dbReference type="NCBI Taxonomy" id="586398"/>
    <lineage>
        <taxon>Eukaryota</taxon>
        <taxon>Viridiplantae</taxon>
        <taxon>Streptophyta</taxon>
        <taxon>Embryophyta</taxon>
        <taxon>Tracheophyta</taxon>
        <taxon>Spermatophyta</taxon>
        <taxon>Magnoliopsida</taxon>
        <taxon>eudicotyledons</taxon>
        <taxon>Gunneridae</taxon>
        <taxon>Pentapetalae</taxon>
        <taxon>rosids</taxon>
        <taxon>fabids</taxon>
        <taxon>Malpighiales</taxon>
        <taxon>Linaceae</taxon>
        <taxon>Linum</taxon>
    </lineage>
</organism>
<gene>
    <name evidence="1" type="ORF">LTRI10_LOCUS40601</name>
</gene>
<proteinExistence type="predicted"/>
<name>A0AAV2FSQ0_9ROSI</name>
<dbReference type="AlphaFoldDB" id="A0AAV2FSQ0"/>
<sequence length="83" mass="9666">MLVEVEEDARLDMADLRVKFWPGEIAISGSRIGRRSGIWGRRKKRRFVQKLEEDLGKRSKHRSASCISFVGKRKFGKNPNFVF</sequence>
<reference evidence="1 2" key="1">
    <citation type="submission" date="2024-04" db="EMBL/GenBank/DDBJ databases">
        <authorList>
            <person name="Fracassetti M."/>
        </authorList>
    </citation>
    <scope>NUCLEOTIDE SEQUENCE [LARGE SCALE GENOMIC DNA]</scope>
</reference>
<keyword evidence="2" id="KW-1185">Reference proteome</keyword>
<dbReference type="EMBL" id="OZ034820">
    <property type="protein sequence ID" value="CAL1400475.1"/>
    <property type="molecule type" value="Genomic_DNA"/>
</dbReference>
<evidence type="ECO:0000313" key="1">
    <source>
        <dbReference type="EMBL" id="CAL1400475.1"/>
    </source>
</evidence>
<protein>
    <submittedName>
        <fullName evidence="1">Uncharacterized protein</fullName>
    </submittedName>
</protein>
<evidence type="ECO:0000313" key="2">
    <source>
        <dbReference type="Proteomes" id="UP001497516"/>
    </source>
</evidence>
<accession>A0AAV2FSQ0</accession>
<dbReference type="Proteomes" id="UP001497516">
    <property type="component" value="Chromosome 7"/>
</dbReference>